<dbReference type="Proteomes" id="UP000562027">
    <property type="component" value="Unassembled WGS sequence"/>
</dbReference>
<dbReference type="RefSeq" id="WP_184301000.1">
    <property type="nucleotide sequence ID" value="NZ_JACHLP010000006.1"/>
</dbReference>
<organism evidence="2 3">
    <name type="scientific">Roseateles oligotrophus</name>
    <dbReference type="NCBI Taxonomy" id="1769250"/>
    <lineage>
        <taxon>Bacteria</taxon>
        <taxon>Pseudomonadati</taxon>
        <taxon>Pseudomonadota</taxon>
        <taxon>Betaproteobacteria</taxon>
        <taxon>Burkholderiales</taxon>
        <taxon>Sphaerotilaceae</taxon>
        <taxon>Roseateles</taxon>
    </lineage>
</organism>
<protein>
    <submittedName>
        <fullName evidence="2">Uncharacterized protein</fullName>
    </submittedName>
</protein>
<reference evidence="2 3" key="1">
    <citation type="submission" date="2020-08" db="EMBL/GenBank/DDBJ databases">
        <title>Functional genomics of gut bacteria from endangered species of beetles.</title>
        <authorList>
            <person name="Carlos-Shanley C."/>
        </authorList>
    </citation>
    <scope>NUCLEOTIDE SEQUENCE [LARGE SCALE GENOMIC DNA]</scope>
    <source>
        <strain evidence="2 3">S00239</strain>
    </source>
</reference>
<dbReference type="AlphaFoldDB" id="A0A840LEL5"/>
<comment type="caution">
    <text evidence="2">The sequence shown here is derived from an EMBL/GenBank/DDBJ whole genome shotgun (WGS) entry which is preliminary data.</text>
</comment>
<proteinExistence type="predicted"/>
<evidence type="ECO:0000313" key="2">
    <source>
        <dbReference type="EMBL" id="MBB4844499.1"/>
    </source>
</evidence>
<evidence type="ECO:0000256" key="1">
    <source>
        <dbReference type="SAM" id="MobiDB-lite"/>
    </source>
</evidence>
<sequence>MGDSTGPRDYSPAGARRRFKRVEPQADGSLRIDVQTGGRRVLRLRRGGDCR</sequence>
<evidence type="ECO:0000313" key="3">
    <source>
        <dbReference type="Proteomes" id="UP000562027"/>
    </source>
</evidence>
<gene>
    <name evidence="2" type="ORF">HNP55_003043</name>
</gene>
<keyword evidence="3" id="KW-1185">Reference proteome</keyword>
<feature type="region of interest" description="Disordered" evidence="1">
    <location>
        <begin position="1"/>
        <end position="31"/>
    </location>
</feature>
<name>A0A840LEL5_9BURK</name>
<accession>A0A840LEL5</accession>
<dbReference type="EMBL" id="JACHLP010000006">
    <property type="protein sequence ID" value="MBB4844499.1"/>
    <property type="molecule type" value="Genomic_DNA"/>
</dbReference>